<dbReference type="PATRIC" id="fig|1459.3.peg.3635"/>
<dbReference type="InterPro" id="IPR013216">
    <property type="entry name" value="Methyltransf_11"/>
</dbReference>
<accession>A0A0M0GEQ5</accession>
<protein>
    <submittedName>
        <fullName evidence="2">Methylase</fullName>
    </submittedName>
</protein>
<keyword evidence="3" id="KW-1185">Reference proteome</keyword>
<dbReference type="CDD" id="cd02440">
    <property type="entry name" value="AdoMet_MTases"/>
    <property type="match status" value="1"/>
</dbReference>
<feature type="domain" description="Methyltransferase type 11" evidence="1">
    <location>
        <begin position="49"/>
        <end position="142"/>
    </location>
</feature>
<dbReference type="GO" id="GO:0032259">
    <property type="term" value="P:methylation"/>
    <property type="evidence" value="ECO:0007669"/>
    <property type="project" value="UniProtKB-KW"/>
</dbReference>
<name>A0A0M0GEQ5_SPOGL</name>
<dbReference type="Pfam" id="PF08241">
    <property type="entry name" value="Methyltransf_11"/>
    <property type="match status" value="1"/>
</dbReference>
<keyword evidence="2" id="KW-0808">Transferase</keyword>
<dbReference type="Proteomes" id="UP000037109">
    <property type="component" value="Unassembled WGS sequence"/>
</dbReference>
<evidence type="ECO:0000313" key="3">
    <source>
        <dbReference type="Proteomes" id="UP000037109"/>
    </source>
</evidence>
<dbReference type="PANTHER" id="PTHR43591:SF24">
    <property type="entry name" value="2-METHOXY-6-POLYPRENYL-1,4-BENZOQUINOL METHYLASE, MITOCHONDRIAL"/>
    <property type="match status" value="1"/>
</dbReference>
<dbReference type="AlphaFoldDB" id="A0A0M0GEQ5"/>
<reference evidence="3" key="1">
    <citation type="submission" date="2015-07" db="EMBL/GenBank/DDBJ databases">
        <title>Fjat-10036 dsm4.</title>
        <authorList>
            <person name="Liu B."/>
            <person name="Wang J."/>
            <person name="Zhu Y."/>
            <person name="Liu G."/>
            <person name="Chen Q."/>
            <person name="Chen Z."/>
            <person name="Lan J."/>
            <person name="Che J."/>
            <person name="Ge C."/>
            <person name="Shi H."/>
            <person name="Pan Z."/>
            <person name="Liu X."/>
        </authorList>
    </citation>
    <scope>NUCLEOTIDE SEQUENCE [LARGE SCALE GENOMIC DNA]</scope>
    <source>
        <strain evidence="3">DSM 4</strain>
    </source>
</reference>
<dbReference type="GO" id="GO:0008757">
    <property type="term" value="F:S-adenosylmethionine-dependent methyltransferase activity"/>
    <property type="evidence" value="ECO:0007669"/>
    <property type="project" value="InterPro"/>
</dbReference>
<dbReference type="PANTHER" id="PTHR43591">
    <property type="entry name" value="METHYLTRANSFERASE"/>
    <property type="match status" value="1"/>
</dbReference>
<gene>
    <name evidence="2" type="ORF">AF332_16610</name>
</gene>
<sequence>MVKEEIKKKVQNTFGKNAEKYVTSKIHGDAAELNQLVQTLKPLKDWVVLDIATGGGHVAKSLAPCVSTVFAADLTREMLANTARHLESYKNIWYVVADAEALPFLDDTFDAVTCRIAPHHFPNPEKFIAEAGRVLKPGGRFLMIDNVSPDEEELADFMNTVEKLRDDSHYRCLSTGEWRMLFSASGLNETNSRSRKKTFEFPSWVRRTADSDEQIKSVEDYLLKAGQAAADYFQIELHDGKIKSFKVDEWMALCVKQ</sequence>
<evidence type="ECO:0000259" key="1">
    <source>
        <dbReference type="Pfam" id="PF08241"/>
    </source>
</evidence>
<keyword evidence="2" id="KW-0489">Methyltransferase</keyword>
<dbReference type="Gene3D" id="3.40.50.150">
    <property type="entry name" value="Vaccinia Virus protein VP39"/>
    <property type="match status" value="1"/>
</dbReference>
<comment type="caution">
    <text evidence="2">The sequence shown here is derived from an EMBL/GenBank/DDBJ whole genome shotgun (WGS) entry which is preliminary data.</text>
</comment>
<organism evidence="2 3">
    <name type="scientific">Sporosarcina globispora</name>
    <name type="common">Bacillus globisporus</name>
    <dbReference type="NCBI Taxonomy" id="1459"/>
    <lineage>
        <taxon>Bacteria</taxon>
        <taxon>Bacillati</taxon>
        <taxon>Bacillota</taxon>
        <taxon>Bacilli</taxon>
        <taxon>Bacillales</taxon>
        <taxon>Caryophanaceae</taxon>
        <taxon>Sporosarcina</taxon>
    </lineage>
</organism>
<dbReference type="OrthoDB" id="43862at2"/>
<dbReference type="STRING" id="1459.AF332_16610"/>
<proteinExistence type="predicted"/>
<dbReference type="RefSeq" id="WP_053435637.1">
    <property type="nucleotide sequence ID" value="NZ_LGUF01000007.1"/>
</dbReference>
<dbReference type="InterPro" id="IPR029063">
    <property type="entry name" value="SAM-dependent_MTases_sf"/>
</dbReference>
<evidence type="ECO:0000313" key="2">
    <source>
        <dbReference type="EMBL" id="KON88263.1"/>
    </source>
</evidence>
<dbReference type="SUPFAM" id="SSF53335">
    <property type="entry name" value="S-adenosyl-L-methionine-dependent methyltransferases"/>
    <property type="match status" value="1"/>
</dbReference>
<dbReference type="EMBL" id="LGUF01000007">
    <property type="protein sequence ID" value="KON88263.1"/>
    <property type="molecule type" value="Genomic_DNA"/>
</dbReference>